<gene>
    <name evidence="2" type="ORF">ACFQ2X_04740</name>
</gene>
<keyword evidence="3" id="KW-1185">Reference proteome</keyword>
<evidence type="ECO:0000313" key="3">
    <source>
        <dbReference type="Proteomes" id="UP001597264"/>
    </source>
</evidence>
<comment type="caution">
    <text evidence="2">The sequence shown here is derived from an EMBL/GenBank/DDBJ whole genome shotgun (WGS) entry which is preliminary data.</text>
</comment>
<evidence type="ECO:0000259" key="1">
    <source>
        <dbReference type="PROSITE" id="PS50943"/>
    </source>
</evidence>
<dbReference type="Proteomes" id="UP001597264">
    <property type="component" value="Unassembled WGS sequence"/>
</dbReference>
<dbReference type="CDD" id="cd00093">
    <property type="entry name" value="HTH_XRE"/>
    <property type="match status" value="1"/>
</dbReference>
<feature type="domain" description="HTH cro/C1-type" evidence="1">
    <location>
        <begin position="28"/>
        <end position="83"/>
    </location>
</feature>
<dbReference type="Pfam" id="PF01381">
    <property type="entry name" value="HTH_3"/>
    <property type="match status" value="1"/>
</dbReference>
<accession>A0ABW3U644</accession>
<name>A0ABW3U644_9GAMM</name>
<dbReference type="EMBL" id="JBHTLR010000005">
    <property type="protein sequence ID" value="MFD1215897.1"/>
    <property type="molecule type" value="Genomic_DNA"/>
</dbReference>
<dbReference type="SMART" id="SM00530">
    <property type="entry name" value="HTH_XRE"/>
    <property type="match status" value="1"/>
</dbReference>
<dbReference type="InterPro" id="IPR010982">
    <property type="entry name" value="Lambda_DNA-bd_dom_sf"/>
</dbReference>
<proteinExistence type="predicted"/>
<dbReference type="InterPro" id="IPR001387">
    <property type="entry name" value="Cro/C1-type_HTH"/>
</dbReference>
<dbReference type="SUPFAM" id="SSF47413">
    <property type="entry name" value="lambda repressor-like DNA-binding domains"/>
    <property type="match status" value="1"/>
</dbReference>
<dbReference type="PROSITE" id="PS50943">
    <property type="entry name" value="HTH_CROC1"/>
    <property type="match status" value="1"/>
</dbReference>
<protein>
    <submittedName>
        <fullName evidence="2">Helix-turn-helix domain-containing protein</fullName>
    </submittedName>
</protein>
<organism evidence="2 3">
    <name type="scientific">Microbulbifer celer</name>
    <dbReference type="NCBI Taxonomy" id="435905"/>
    <lineage>
        <taxon>Bacteria</taxon>
        <taxon>Pseudomonadati</taxon>
        <taxon>Pseudomonadota</taxon>
        <taxon>Gammaproteobacteria</taxon>
        <taxon>Cellvibrionales</taxon>
        <taxon>Microbulbiferaceae</taxon>
        <taxon>Microbulbifer</taxon>
    </lineage>
</organism>
<dbReference type="RefSeq" id="WP_230436297.1">
    <property type="nucleotide sequence ID" value="NZ_CP087715.1"/>
</dbReference>
<reference evidence="3" key="1">
    <citation type="journal article" date="2019" name="Int. J. Syst. Evol. Microbiol.">
        <title>The Global Catalogue of Microorganisms (GCM) 10K type strain sequencing project: providing services to taxonomists for standard genome sequencing and annotation.</title>
        <authorList>
            <consortium name="The Broad Institute Genomics Platform"/>
            <consortium name="The Broad Institute Genome Sequencing Center for Infectious Disease"/>
            <person name="Wu L."/>
            <person name="Ma J."/>
        </authorList>
    </citation>
    <scope>NUCLEOTIDE SEQUENCE [LARGE SCALE GENOMIC DNA]</scope>
    <source>
        <strain evidence="3">CCUG 54356</strain>
    </source>
</reference>
<dbReference type="Gene3D" id="1.10.260.40">
    <property type="entry name" value="lambda repressor-like DNA-binding domains"/>
    <property type="match status" value="1"/>
</dbReference>
<sequence>MTAEQAREEKQRLREELAQGTVTLGDAVRRMRKITGMSQKEYARKIVGISPRILAEIEKDTGNPTLETLNKIGRPFGYQVGFVTRKSAG</sequence>
<evidence type="ECO:0000313" key="2">
    <source>
        <dbReference type="EMBL" id="MFD1215897.1"/>
    </source>
</evidence>